<protein>
    <submittedName>
        <fullName evidence="2">Uncharacterized protein</fullName>
    </submittedName>
</protein>
<organism evidence="2 3">
    <name type="scientific">Deinococcus actinosclerus</name>
    <dbReference type="NCBI Taxonomy" id="1768108"/>
    <lineage>
        <taxon>Bacteria</taxon>
        <taxon>Thermotogati</taxon>
        <taxon>Deinococcota</taxon>
        <taxon>Deinococci</taxon>
        <taxon>Deinococcales</taxon>
        <taxon>Deinococcaceae</taxon>
        <taxon>Deinococcus</taxon>
    </lineage>
</organism>
<sequence length="191" mass="20561">MTDDPPRAPRAPAPQAVTPPTLTVAFHPPQYAQTLPPSALARLDTRLAHLHARTPDDVLHATLRDAARLLGAHLTFRAAGRCAHAHPWQADAALLGVSVRRAAHLLHLRGGARCDPAELHAAVGRWPTGTLLVARRGVICAQLNLACDLDRLSLDDLELEGPPGPGVALYAHRLRPGGQLAAWHTPRWPRP</sequence>
<dbReference type="RefSeq" id="WP_062159517.1">
    <property type="nucleotide sequence ID" value="NZ_CP013910.1"/>
</dbReference>
<name>A0ABM5X8V3_9DEIO</name>
<evidence type="ECO:0000256" key="1">
    <source>
        <dbReference type="SAM" id="MobiDB-lite"/>
    </source>
</evidence>
<reference evidence="2 3" key="1">
    <citation type="submission" date="2015-12" db="EMBL/GenBank/DDBJ databases">
        <authorList>
            <person name="Kim M.K."/>
            <person name="Srinivasan S."/>
            <person name="Lee J.-J."/>
            <person name="Kim K."/>
        </authorList>
    </citation>
    <scope>NUCLEOTIDE SEQUENCE [LARGE SCALE GENOMIC DNA]</scope>
    <source>
        <strain evidence="2 3">BM2</strain>
    </source>
</reference>
<evidence type="ECO:0000313" key="3">
    <source>
        <dbReference type="Proteomes" id="UP000060071"/>
    </source>
</evidence>
<keyword evidence="3" id="KW-1185">Reference proteome</keyword>
<accession>A0ABM5X8V3</accession>
<dbReference type="Proteomes" id="UP000060071">
    <property type="component" value="Chromosome"/>
</dbReference>
<evidence type="ECO:0000313" key="2">
    <source>
        <dbReference type="EMBL" id="ALW90122.1"/>
    </source>
</evidence>
<proteinExistence type="predicted"/>
<feature type="region of interest" description="Disordered" evidence="1">
    <location>
        <begin position="1"/>
        <end position="20"/>
    </location>
</feature>
<dbReference type="EMBL" id="CP013910">
    <property type="protein sequence ID" value="ALW90122.1"/>
    <property type="molecule type" value="Genomic_DNA"/>
</dbReference>
<gene>
    <name evidence="2" type="ORF">AUC44_15515</name>
</gene>